<keyword evidence="1" id="KW-0732">Signal</keyword>
<organism evidence="2 3">
    <name type="scientific">Mangrovimicrobium sediminis</name>
    <dbReference type="NCBI Taxonomy" id="2562682"/>
    <lineage>
        <taxon>Bacteria</taxon>
        <taxon>Pseudomonadati</taxon>
        <taxon>Pseudomonadota</taxon>
        <taxon>Gammaproteobacteria</taxon>
        <taxon>Cellvibrionales</taxon>
        <taxon>Halieaceae</taxon>
        <taxon>Mangrovimicrobium</taxon>
    </lineage>
</organism>
<dbReference type="Pfam" id="PF11216">
    <property type="entry name" value="DUF3012"/>
    <property type="match status" value="2"/>
</dbReference>
<evidence type="ECO:0000313" key="2">
    <source>
        <dbReference type="EMBL" id="TGD75876.1"/>
    </source>
</evidence>
<feature type="chain" id="PRO_5021349359" evidence="1">
    <location>
        <begin position="16"/>
        <end position="88"/>
    </location>
</feature>
<dbReference type="InterPro" id="IPR021379">
    <property type="entry name" value="DUF3012"/>
</dbReference>
<keyword evidence="3" id="KW-1185">Reference proteome</keyword>
<evidence type="ECO:0000256" key="1">
    <source>
        <dbReference type="SAM" id="SignalP"/>
    </source>
</evidence>
<reference evidence="2 3" key="1">
    <citation type="submission" date="2019-04" db="EMBL/GenBank/DDBJ databases">
        <title>Taxonomy of novel Haliea sp. from mangrove soil of West Coast of India.</title>
        <authorList>
            <person name="Verma A."/>
            <person name="Kumar P."/>
            <person name="Krishnamurthi S."/>
        </authorList>
    </citation>
    <scope>NUCLEOTIDE SEQUENCE [LARGE SCALE GENOMIC DNA]</scope>
    <source>
        <strain evidence="2 3">SAOS-164</strain>
    </source>
</reference>
<accession>A0A4Z0M921</accession>
<comment type="caution">
    <text evidence="2">The sequence shown here is derived from an EMBL/GenBank/DDBJ whole genome shotgun (WGS) entry which is preliminary data.</text>
</comment>
<sequence>MPVPALMLVILPLLAACSPEPGSHAWCEAKSEQAKTEWTASDAATFARNCLFDDTEIGSEAWCKRLEDTPKGEWSGNDAKVYAKHCVL</sequence>
<name>A0A4Z0M921_9GAMM</name>
<dbReference type="EMBL" id="SRLE01000002">
    <property type="protein sequence ID" value="TGD75876.1"/>
    <property type="molecule type" value="Genomic_DNA"/>
</dbReference>
<dbReference type="Proteomes" id="UP000298050">
    <property type="component" value="Unassembled WGS sequence"/>
</dbReference>
<proteinExistence type="predicted"/>
<gene>
    <name evidence="2" type="ORF">E4634_02575</name>
</gene>
<dbReference type="OrthoDB" id="5609437at2"/>
<dbReference type="AlphaFoldDB" id="A0A4Z0M921"/>
<feature type="signal peptide" evidence="1">
    <location>
        <begin position="1"/>
        <end position="15"/>
    </location>
</feature>
<evidence type="ECO:0000313" key="3">
    <source>
        <dbReference type="Proteomes" id="UP000298050"/>
    </source>
</evidence>
<protein>
    <submittedName>
        <fullName evidence="2">DUF3012 domain-containing protein</fullName>
    </submittedName>
</protein>